<feature type="region of interest" description="Disordered" evidence="1">
    <location>
        <begin position="68"/>
        <end position="98"/>
    </location>
</feature>
<proteinExistence type="predicted"/>
<feature type="non-terminal residue" evidence="2">
    <location>
        <position position="1"/>
    </location>
</feature>
<keyword evidence="3" id="KW-1185">Reference proteome</keyword>
<organism evidence="2 3">
    <name type="scientific">Trachymyrmex septentrionalis</name>
    <dbReference type="NCBI Taxonomy" id="34720"/>
    <lineage>
        <taxon>Eukaryota</taxon>
        <taxon>Metazoa</taxon>
        <taxon>Ecdysozoa</taxon>
        <taxon>Arthropoda</taxon>
        <taxon>Hexapoda</taxon>
        <taxon>Insecta</taxon>
        <taxon>Pterygota</taxon>
        <taxon>Neoptera</taxon>
        <taxon>Endopterygota</taxon>
        <taxon>Hymenoptera</taxon>
        <taxon>Apocrita</taxon>
        <taxon>Aculeata</taxon>
        <taxon>Formicoidea</taxon>
        <taxon>Formicidae</taxon>
        <taxon>Myrmicinae</taxon>
        <taxon>Trachymyrmex</taxon>
    </lineage>
</organism>
<evidence type="ECO:0000313" key="2">
    <source>
        <dbReference type="EMBL" id="KYN38277.1"/>
    </source>
</evidence>
<evidence type="ECO:0000256" key="1">
    <source>
        <dbReference type="SAM" id="MobiDB-lite"/>
    </source>
</evidence>
<accession>A0A195FDJ7</accession>
<protein>
    <submittedName>
        <fullName evidence="2">Uncharacterized protein</fullName>
    </submittedName>
</protein>
<reference evidence="2 3" key="1">
    <citation type="submission" date="2016-03" db="EMBL/GenBank/DDBJ databases">
        <title>Trachymyrmex septentrionalis WGS genome.</title>
        <authorList>
            <person name="Nygaard S."/>
            <person name="Hu H."/>
            <person name="Boomsma J."/>
            <person name="Zhang G."/>
        </authorList>
    </citation>
    <scope>NUCLEOTIDE SEQUENCE [LARGE SCALE GENOMIC DNA]</scope>
    <source>
        <strain evidence="2">Tsep2-gDNA-1</strain>
        <tissue evidence="2">Whole body</tissue>
    </source>
</reference>
<name>A0A195FDJ7_9HYME</name>
<dbReference type="AlphaFoldDB" id="A0A195FDJ7"/>
<gene>
    <name evidence="2" type="ORF">ALC56_07317</name>
</gene>
<dbReference type="EMBL" id="KQ981673">
    <property type="protein sequence ID" value="KYN38277.1"/>
    <property type="molecule type" value="Genomic_DNA"/>
</dbReference>
<dbReference type="Proteomes" id="UP000078541">
    <property type="component" value="Unassembled WGS sequence"/>
</dbReference>
<evidence type="ECO:0000313" key="3">
    <source>
        <dbReference type="Proteomes" id="UP000078541"/>
    </source>
</evidence>
<sequence length="120" mass="13548">SIFSTHSTRHASISLAANKGVSSDEIRDRYNRNTSLEYSFARGAEACTNDRATICSFKTKNIDRARKRREGLEERLPVPVEETSTEEEEQQLGCSGSPLCLENTLKLFGERPSQNQHDRD</sequence>